<protein>
    <submittedName>
        <fullName evidence="3">Tyrosine phosphatase family C-terminal region</fullName>
    </submittedName>
</protein>
<feature type="domain" description="Tyrosine specific protein phosphatases" evidence="2">
    <location>
        <begin position="93"/>
        <end position="150"/>
    </location>
</feature>
<dbReference type="InParanoid" id="A0A1C4WBN0"/>
<dbReference type="InterPro" id="IPR016130">
    <property type="entry name" value="Tyr_Pase_AS"/>
</dbReference>
<evidence type="ECO:0000313" key="3">
    <source>
        <dbReference type="EMBL" id="SCE93539.1"/>
    </source>
</evidence>
<accession>A0A1C4WBN0</accession>
<proteinExistence type="inferred from homology"/>
<dbReference type="InterPro" id="IPR029021">
    <property type="entry name" value="Prot-tyrosine_phosphatase-like"/>
</dbReference>
<dbReference type="RefSeq" id="WP_088981417.1">
    <property type="nucleotide sequence ID" value="NZ_NGNT01000014.1"/>
</dbReference>
<evidence type="ECO:0000256" key="1">
    <source>
        <dbReference type="ARBA" id="ARBA00009580"/>
    </source>
</evidence>
<dbReference type="AlphaFoldDB" id="A0A1C4WBN0"/>
<comment type="similarity">
    <text evidence="1">Belongs to the protein-tyrosine phosphatase family.</text>
</comment>
<keyword evidence="4" id="KW-1185">Reference proteome</keyword>
<dbReference type="PROSITE" id="PS50056">
    <property type="entry name" value="TYR_PHOSPHATASE_2"/>
    <property type="match status" value="1"/>
</dbReference>
<reference evidence="4" key="1">
    <citation type="submission" date="2016-06" db="EMBL/GenBank/DDBJ databases">
        <authorList>
            <person name="Varghese N."/>
            <person name="Submissions Spin"/>
        </authorList>
    </citation>
    <scope>NUCLEOTIDE SEQUENCE [LARGE SCALE GENOMIC DNA]</scope>
    <source>
        <strain evidence="4">DSM 43816</strain>
    </source>
</reference>
<dbReference type="PANTHER" id="PTHR31126:SF1">
    <property type="entry name" value="TYROSINE SPECIFIC PROTEIN PHOSPHATASES DOMAIN-CONTAINING PROTEIN"/>
    <property type="match status" value="1"/>
</dbReference>
<dbReference type="PANTHER" id="PTHR31126">
    <property type="entry name" value="TYROSINE-PROTEIN PHOSPHATASE"/>
    <property type="match status" value="1"/>
</dbReference>
<organism evidence="3 4">
    <name type="scientific">Micromonospora echinospora</name>
    <name type="common">Micromonospora purpurea</name>
    <dbReference type="NCBI Taxonomy" id="1877"/>
    <lineage>
        <taxon>Bacteria</taxon>
        <taxon>Bacillati</taxon>
        <taxon>Actinomycetota</taxon>
        <taxon>Actinomycetes</taxon>
        <taxon>Micromonosporales</taxon>
        <taxon>Micromonosporaceae</taxon>
        <taxon>Micromonospora</taxon>
    </lineage>
</organism>
<dbReference type="Pfam" id="PF13350">
    <property type="entry name" value="Y_phosphatase3"/>
    <property type="match status" value="1"/>
</dbReference>
<dbReference type="GO" id="GO:0004721">
    <property type="term" value="F:phosphoprotein phosphatase activity"/>
    <property type="evidence" value="ECO:0007669"/>
    <property type="project" value="InterPro"/>
</dbReference>
<dbReference type="PROSITE" id="PS00383">
    <property type="entry name" value="TYR_PHOSPHATASE_1"/>
    <property type="match status" value="1"/>
</dbReference>
<dbReference type="Gene3D" id="3.90.190.10">
    <property type="entry name" value="Protein tyrosine phosphatase superfamily"/>
    <property type="match status" value="1"/>
</dbReference>
<dbReference type="InterPro" id="IPR000387">
    <property type="entry name" value="Tyr_Pase_dom"/>
</dbReference>
<dbReference type="OrthoDB" id="1188001at2"/>
<dbReference type="EMBL" id="LT607413">
    <property type="protein sequence ID" value="SCE93539.1"/>
    <property type="molecule type" value="Genomic_DNA"/>
</dbReference>
<sequence>MLDWSGCRNARDLGGLSTSGGHLIRRGALLRSDSHERLAAPTVEALRSGQVSRIVDLRWAWECEQRPSPFVHDPVYRHVPMLDDVLAYIPPPDTYAPMLDHNRHQIAAAFRAVAEAPPGGVLVHCTAGRDRTGVLVALLLTVAGVAAEDIAADYALTDSCSPQPMRHTLAHLDQRHGGVRAYLLAAGVGAEALAAVRERLLSA</sequence>
<dbReference type="SUPFAM" id="SSF52799">
    <property type="entry name" value="(Phosphotyrosine protein) phosphatases II"/>
    <property type="match status" value="1"/>
</dbReference>
<evidence type="ECO:0000259" key="2">
    <source>
        <dbReference type="PROSITE" id="PS50056"/>
    </source>
</evidence>
<evidence type="ECO:0000313" key="4">
    <source>
        <dbReference type="Proteomes" id="UP000198253"/>
    </source>
</evidence>
<dbReference type="Proteomes" id="UP000198253">
    <property type="component" value="Chromosome I"/>
</dbReference>
<dbReference type="InterPro" id="IPR026893">
    <property type="entry name" value="Tyr/Ser_Pase_IphP-type"/>
</dbReference>
<gene>
    <name evidence="3" type="ORF">GA0070618_2035</name>
</gene>
<name>A0A1C4WBN0_MICEC</name>